<dbReference type="EMBL" id="CCAX010000001">
    <property type="protein sequence ID" value="CDO01957.1"/>
    <property type="molecule type" value="Genomic_DNA"/>
</dbReference>
<keyword evidence="2" id="KW-0479">Metal-binding</keyword>
<dbReference type="STRING" id="171693.BN988_00411"/>
<reference evidence="4 6" key="1">
    <citation type="submission" date="2014-03" db="EMBL/GenBank/DDBJ databases">
        <title>Draft genome sequencing of Oceanobacillus picturae strain S1 isolated from human gut.</title>
        <authorList>
            <person name="Croce O."/>
            <person name="Lagier J.C."/>
            <person name="Raoult D."/>
        </authorList>
    </citation>
    <scope>NUCLEOTIDE SEQUENCE [LARGE SCALE GENOMIC DNA]</scope>
    <source>
        <strain evidence="4 6">S1</strain>
    </source>
</reference>
<evidence type="ECO:0000313" key="7">
    <source>
        <dbReference type="Proteomes" id="UP000052946"/>
    </source>
</evidence>
<dbReference type="PANTHER" id="PTHR43048">
    <property type="entry name" value="METHYLMALONYL-COA EPIMERASE"/>
    <property type="match status" value="1"/>
</dbReference>
<evidence type="ECO:0000313" key="5">
    <source>
        <dbReference type="EMBL" id="GAQ17529.1"/>
    </source>
</evidence>
<feature type="domain" description="VOC" evidence="3">
    <location>
        <begin position="21"/>
        <end position="149"/>
    </location>
</feature>
<dbReference type="InterPro" id="IPR029068">
    <property type="entry name" value="Glyas_Bleomycin-R_OHBP_Dase"/>
</dbReference>
<dbReference type="PROSITE" id="PS00934">
    <property type="entry name" value="GLYOXALASE_I_1"/>
    <property type="match status" value="1"/>
</dbReference>
<evidence type="ECO:0000313" key="4">
    <source>
        <dbReference type="EMBL" id="CDO01957.1"/>
    </source>
</evidence>
<evidence type="ECO:0000256" key="1">
    <source>
        <dbReference type="ARBA" id="ARBA00009308"/>
    </source>
</evidence>
<dbReference type="InterPro" id="IPR051785">
    <property type="entry name" value="MMCE/EMCE_epimerase"/>
</dbReference>
<dbReference type="Proteomes" id="UP000052946">
    <property type="component" value="Unassembled WGS sequence"/>
</dbReference>
<dbReference type="InterPro" id="IPR018146">
    <property type="entry name" value="Glyoxalase_1_CS"/>
</dbReference>
<dbReference type="GO" id="GO:0004462">
    <property type="term" value="F:lactoylglutathione lyase activity"/>
    <property type="evidence" value="ECO:0007669"/>
    <property type="project" value="InterPro"/>
</dbReference>
<name>W9AGA4_9BACI</name>
<evidence type="ECO:0000259" key="3">
    <source>
        <dbReference type="PROSITE" id="PS51819"/>
    </source>
</evidence>
<dbReference type="NCBIfam" id="TIGR03081">
    <property type="entry name" value="metmalonyl_epim"/>
    <property type="match status" value="1"/>
</dbReference>
<dbReference type="Gene3D" id="3.10.180.10">
    <property type="entry name" value="2,3-Dihydroxybiphenyl 1,2-Dioxygenase, domain 1"/>
    <property type="match status" value="1"/>
</dbReference>
<comment type="similarity">
    <text evidence="1">Belongs to the methylmalonyl-CoA epimerase family.</text>
</comment>
<dbReference type="eggNOG" id="COG0346">
    <property type="taxonomic scope" value="Bacteria"/>
</dbReference>
<sequence>MDFCARTKATADDRTMSLPPKISHIAIAVRDLDRALPFYTEVLGLQVVSKEEVLSEGVRIVHLEAENILIELLEPSHTNSPVQSYLNKYGEGLHHIAFETNDIEKVLIDLKAKDLPIVNEGVKKGARNSDVLFIHPDATNGTLVEFCQYRRRREQ</sequence>
<dbReference type="SUPFAM" id="SSF54593">
    <property type="entry name" value="Glyoxalase/Bleomycin resistance protein/Dihydroxybiphenyl dioxygenase"/>
    <property type="match status" value="1"/>
</dbReference>
<dbReference type="Proteomes" id="UP000028863">
    <property type="component" value="Unassembled WGS sequence"/>
</dbReference>
<dbReference type="EMBL" id="BBXV01000014">
    <property type="protein sequence ID" value="GAQ17529.1"/>
    <property type="molecule type" value="Genomic_DNA"/>
</dbReference>
<dbReference type="GO" id="GO:0046491">
    <property type="term" value="P:L-methylmalonyl-CoA metabolic process"/>
    <property type="evidence" value="ECO:0007669"/>
    <property type="project" value="TreeGrafter"/>
</dbReference>
<reference evidence="7" key="3">
    <citation type="submission" date="2015-07" db="EMBL/GenBank/DDBJ databases">
        <title>Draft Genome Sequence of Oceanobacillus picturae Heshi-B3 that Was Isolated from Fermented Rice Bran with Aging Salted Mackerel, Which Was Named Heshiko as Traditional Fermented Seafood in Japan.</title>
        <authorList>
            <person name="Akuzawa S."/>
            <person name="Nakagawa J."/>
            <person name="Kanekatsu T."/>
            <person name="Kanesaki Y."/>
            <person name="Suzuki T."/>
        </authorList>
    </citation>
    <scope>NUCLEOTIDE SEQUENCE [LARGE SCALE GENOMIC DNA]</scope>
    <source>
        <strain evidence="7">Heshi-B3</strain>
    </source>
</reference>
<keyword evidence="6" id="KW-1185">Reference proteome</keyword>
<dbReference type="RefSeq" id="WP_051557617.1">
    <property type="nucleotide sequence ID" value="NZ_BBXV01000014.1"/>
</dbReference>
<dbReference type="GO" id="GO:0004493">
    <property type="term" value="F:methylmalonyl-CoA epimerase activity"/>
    <property type="evidence" value="ECO:0007669"/>
    <property type="project" value="TreeGrafter"/>
</dbReference>
<evidence type="ECO:0000256" key="2">
    <source>
        <dbReference type="ARBA" id="ARBA00022723"/>
    </source>
</evidence>
<dbReference type="PROSITE" id="PS51819">
    <property type="entry name" value="VOC"/>
    <property type="match status" value="1"/>
</dbReference>
<dbReference type="PANTHER" id="PTHR43048:SF3">
    <property type="entry name" value="METHYLMALONYL-COA EPIMERASE, MITOCHONDRIAL"/>
    <property type="match status" value="1"/>
</dbReference>
<comment type="caution">
    <text evidence="4">The sequence shown here is derived from an EMBL/GenBank/DDBJ whole genome shotgun (WGS) entry which is preliminary data.</text>
</comment>
<dbReference type="Pfam" id="PF13669">
    <property type="entry name" value="Glyoxalase_4"/>
    <property type="match status" value="1"/>
</dbReference>
<reference evidence="4 6" key="2">
    <citation type="submission" date="2014-03" db="EMBL/GenBank/DDBJ databases">
        <authorList>
            <person name="Urmite Genomes U."/>
        </authorList>
    </citation>
    <scope>NUCLEOTIDE SEQUENCE [LARGE SCALE GENOMIC DNA]</scope>
    <source>
        <strain evidence="4 6">S1</strain>
    </source>
</reference>
<gene>
    <name evidence="4" type="ORF">BN988_00411</name>
    <name evidence="5" type="ORF">OPHB3_1454</name>
</gene>
<evidence type="ECO:0000313" key="6">
    <source>
        <dbReference type="Proteomes" id="UP000028863"/>
    </source>
</evidence>
<dbReference type="GO" id="GO:0046872">
    <property type="term" value="F:metal ion binding"/>
    <property type="evidence" value="ECO:0007669"/>
    <property type="project" value="UniProtKB-KW"/>
</dbReference>
<dbReference type="InterPro" id="IPR037523">
    <property type="entry name" value="VOC_core"/>
</dbReference>
<proteinExistence type="inferred from homology"/>
<reference evidence="5 7" key="4">
    <citation type="journal article" date="2016" name="Genome Announc.">
        <title>Draft Genome Sequence of Oceanobacillus picturae Heshi-B3, Isolated from Fermented Rice Bran in a Traditional Japanese Seafood Dish.</title>
        <authorList>
            <person name="Akuzawa S."/>
            <person name="Nagaoka J."/>
            <person name="Kanekatsu M."/>
            <person name="Kanesaki Y."/>
            <person name="Suzuki T."/>
        </authorList>
    </citation>
    <scope>NUCLEOTIDE SEQUENCE [LARGE SCALE GENOMIC DNA]</scope>
    <source>
        <strain evidence="5 7">Heshi-B3</strain>
    </source>
</reference>
<organism evidence="4 6">
    <name type="scientific">Oceanobacillus picturae</name>
    <dbReference type="NCBI Taxonomy" id="171693"/>
    <lineage>
        <taxon>Bacteria</taxon>
        <taxon>Bacillati</taxon>
        <taxon>Bacillota</taxon>
        <taxon>Bacilli</taxon>
        <taxon>Bacillales</taxon>
        <taxon>Bacillaceae</taxon>
        <taxon>Oceanobacillus</taxon>
    </lineage>
</organism>
<accession>W9AGA4</accession>
<dbReference type="CDD" id="cd07249">
    <property type="entry name" value="MMCE"/>
    <property type="match status" value="1"/>
</dbReference>
<dbReference type="AlphaFoldDB" id="W9AGA4"/>
<protein>
    <submittedName>
        <fullName evidence="4">Methylmalonyl-CoA epimerase</fullName>
    </submittedName>
</protein>
<dbReference type="InterPro" id="IPR017515">
    <property type="entry name" value="MeMalonyl-CoA_epimerase"/>
</dbReference>